<dbReference type="PROSITE" id="PS00868">
    <property type="entry name" value="CYS_MET_METAB_PP"/>
    <property type="match status" value="1"/>
</dbReference>
<dbReference type="GO" id="GO:0016846">
    <property type="term" value="F:carbon-sulfur lyase activity"/>
    <property type="evidence" value="ECO:0007669"/>
    <property type="project" value="TreeGrafter"/>
</dbReference>
<dbReference type="PIRSF" id="PIRSF001434">
    <property type="entry name" value="CGS"/>
    <property type="match status" value="1"/>
</dbReference>
<dbReference type="Gene3D" id="3.90.1150.10">
    <property type="entry name" value="Aspartate Aminotransferase, domain 1"/>
    <property type="match status" value="1"/>
</dbReference>
<dbReference type="AlphaFoldDB" id="A0AAW9RZD4"/>
<evidence type="ECO:0000313" key="6">
    <source>
        <dbReference type="Proteomes" id="UP001378188"/>
    </source>
</evidence>
<dbReference type="InterPro" id="IPR015424">
    <property type="entry name" value="PyrdxlP-dep_Trfase"/>
</dbReference>
<feature type="modified residue" description="N6-(pyridoxal phosphate)lysine" evidence="3">
    <location>
        <position position="241"/>
    </location>
</feature>
<dbReference type="EMBL" id="JAZHOF010000007">
    <property type="protein sequence ID" value="MEJ8573243.1"/>
    <property type="molecule type" value="Genomic_DNA"/>
</dbReference>
<dbReference type="InterPro" id="IPR015421">
    <property type="entry name" value="PyrdxlP-dep_Trfase_major"/>
</dbReference>
<name>A0AAW9RZD4_9HYPH</name>
<evidence type="ECO:0000256" key="1">
    <source>
        <dbReference type="ARBA" id="ARBA00001933"/>
    </source>
</evidence>
<comment type="similarity">
    <text evidence="4">Belongs to the trans-sulfuration enzymes family.</text>
</comment>
<dbReference type="GO" id="GO:0019346">
    <property type="term" value="P:transsulfuration"/>
    <property type="evidence" value="ECO:0007669"/>
    <property type="project" value="InterPro"/>
</dbReference>
<dbReference type="Gene3D" id="3.40.640.10">
    <property type="entry name" value="Type I PLP-dependent aspartate aminotransferase-like (Major domain)"/>
    <property type="match status" value="1"/>
</dbReference>
<dbReference type="SUPFAM" id="SSF53383">
    <property type="entry name" value="PLP-dependent transferases"/>
    <property type="match status" value="1"/>
</dbReference>
<dbReference type="PANTHER" id="PTHR11808">
    <property type="entry name" value="TRANS-SULFURATION ENZYME FAMILY MEMBER"/>
    <property type="match status" value="1"/>
</dbReference>
<protein>
    <submittedName>
        <fullName evidence="5">Cystathionine gamma-synthase family protein</fullName>
    </submittedName>
</protein>
<dbReference type="InterPro" id="IPR015422">
    <property type="entry name" value="PyrdxlP-dep_Trfase_small"/>
</dbReference>
<keyword evidence="2 3" id="KW-0663">Pyridoxal phosphate</keyword>
<comment type="cofactor">
    <cofactor evidence="1 4">
        <name>pyridoxal 5'-phosphate</name>
        <dbReference type="ChEBI" id="CHEBI:597326"/>
    </cofactor>
</comment>
<comment type="caution">
    <text evidence="5">The sequence shown here is derived from an EMBL/GenBank/DDBJ whole genome shotgun (WGS) entry which is preliminary data.</text>
</comment>
<accession>A0AAW9RZD4</accession>
<dbReference type="PANTHER" id="PTHR11808:SF86">
    <property type="entry name" value="METHIONINE GAMMA-LYASE"/>
    <property type="match status" value="1"/>
</dbReference>
<dbReference type="RefSeq" id="WP_340330943.1">
    <property type="nucleotide sequence ID" value="NZ_JAZHOF010000007.1"/>
</dbReference>
<keyword evidence="6" id="KW-1185">Reference proteome</keyword>
<dbReference type="InterPro" id="IPR000277">
    <property type="entry name" value="Cys/Met-Metab_PyrdxlP-dep_enz"/>
</dbReference>
<evidence type="ECO:0000256" key="3">
    <source>
        <dbReference type="PIRSR" id="PIRSR001434-2"/>
    </source>
</evidence>
<reference evidence="5 6" key="1">
    <citation type="submission" date="2024-02" db="EMBL/GenBank/DDBJ databases">
        <title>Genome analysis and characterization of Microbaculum marinisediminis sp. nov., isolated from marine sediment.</title>
        <authorList>
            <person name="Du Z.-J."/>
            <person name="Ye Y.-Q."/>
            <person name="Zhang Z.-R."/>
            <person name="Yuan S.-M."/>
            <person name="Zhang X.-Y."/>
        </authorList>
    </citation>
    <scope>NUCLEOTIDE SEQUENCE [LARGE SCALE GENOMIC DNA]</scope>
    <source>
        <strain evidence="5 6">SDUM1044001</strain>
    </source>
</reference>
<organism evidence="5 6">
    <name type="scientific">Microbaculum marinum</name>
    <dbReference type="NCBI Taxonomy" id="1764581"/>
    <lineage>
        <taxon>Bacteria</taxon>
        <taxon>Pseudomonadati</taxon>
        <taxon>Pseudomonadota</taxon>
        <taxon>Alphaproteobacteria</taxon>
        <taxon>Hyphomicrobiales</taxon>
        <taxon>Tepidamorphaceae</taxon>
        <taxon>Microbaculum</taxon>
    </lineage>
</organism>
<dbReference type="FunFam" id="3.40.640.10:FF:000046">
    <property type="entry name" value="Cystathionine gamma-lyase"/>
    <property type="match status" value="1"/>
</dbReference>
<evidence type="ECO:0000256" key="4">
    <source>
        <dbReference type="RuleBase" id="RU362118"/>
    </source>
</evidence>
<dbReference type="NCBIfam" id="NF005455">
    <property type="entry name" value="PRK07049.1"/>
    <property type="match status" value="1"/>
</dbReference>
<sequence length="430" mass="45233">MKSKGYHHDHIGGRRLHGDTLMLSYGFDPGLSEGAIKPPVFLTSTFAYPTAEDGRRLFDETSGRSDATAPGGPGLLYSRFNNPNVQIVEERLSVLEGAETCALFSSGMAAISTTLLAATLPGDVVLHSNPLYGGTDALIRNVLRPRGVESVGFLDGVSESAIREAAEAAMALGRVAVIFAETPSNPTNTLVDIAALGRIAGEIEAEQGHRPLVVVDNTFLGPLFQKPLELGADIVVYSITKYVAGHSDLVAGAALGSKSAMQAVKVLRPLLGPSLDPHSAWMIGRSLETLHLRMERAFQSAERIARWLDERPEVTGVCHPALLPQDAPARAVYERQCTAGGATFSFTVAGGEPAAFATLDAFRIIKQAVSLGGSESLACHPGTTVHSSLSKTEREALGVSGGLIRLSIGLEHPDDLIADLEQALAAGGAT</sequence>
<dbReference type="GO" id="GO:0005737">
    <property type="term" value="C:cytoplasm"/>
    <property type="evidence" value="ECO:0007669"/>
    <property type="project" value="TreeGrafter"/>
</dbReference>
<gene>
    <name evidence="5" type="ORF">V3328_17255</name>
</gene>
<dbReference type="Pfam" id="PF01053">
    <property type="entry name" value="Cys_Met_Meta_PP"/>
    <property type="match status" value="1"/>
</dbReference>
<proteinExistence type="inferred from homology"/>
<dbReference type="CDD" id="cd00614">
    <property type="entry name" value="CGS_like"/>
    <property type="match status" value="1"/>
</dbReference>
<evidence type="ECO:0000313" key="5">
    <source>
        <dbReference type="EMBL" id="MEJ8573243.1"/>
    </source>
</evidence>
<evidence type="ECO:0000256" key="2">
    <source>
        <dbReference type="ARBA" id="ARBA00022898"/>
    </source>
</evidence>
<dbReference type="GO" id="GO:0030170">
    <property type="term" value="F:pyridoxal phosphate binding"/>
    <property type="evidence" value="ECO:0007669"/>
    <property type="project" value="InterPro"/>
</dbReference>
<dbReference type="Proteomes" id="UP001378188">
    <property type="component" value="Unassembled WGS sequence"/>
</dbReference>
<dbReference type="InterPro" id="IPR054542">
    <property type="entry name" value="Cys_met_metab_PP"/>
</dbReference>